<feature type="transmembrane region" description="Helical" evidence="1">
    <location>
        <begin position="183"/>
        <end position="199"/>
    </location>
</feature>
<name>A0A9X7APV3_BACTU</name>
<comment type="caution">
    <text evidence="3">The sequence shown here is derived from an EMBL/GenBank/DDBJ whole genome shotgun (WGS) entry which is preliminary data.</text>
</comment>
<dbReference type="GO" id="GO:0008237">
    <property type="term" value="F:metallopeptidase activity"/>
    <property type="evidence" value="ECO:0007669"/>
    <property type="project" value="UniProtKB-KW"/>
</dbReference>
<dbReference type="PANTHER" id="PTHR36435:SF1">
    <property type="entry name" value="CAAX AMINO TERMINAL PROTEASE FAMILY PROTEIN"/>
    <property type="match status" value="1"/>
</dbReference>
<feature type="transmembrane region" description="Helical" evidence="1">
    <location>
        <begin position="123"/>
        <end position="141"/>
    </location>
</feature>
<evidence type="ECO:0000259" key="2">
    <source>
        <dbReference type="Pfam" id="PF02517"/>
    </source>
</evidence>
<protein>
    <submittedName>
        <fullName evidence="3">CPBP family intramembrane metalloprotease</fullName>
    </submittedName>
</protein>
<dbReference type="GO" id="GO:0004175">
    <property type="term" value="F:endopeptidase activity"/>
    <property type="evidence" value="ECO:0007669"/>
    <property type="project" value="UniProtKB-ARBA"/>
</dbReference>
<accession>A0A9X7APV3</accession>
<dbReference type="InterPro" id="IPR052710">
    <property type="entry name" value="CAAX_protease"/>
</dbReference>
<dbReference type="PANTHER" id="PTHR36435">
    <property type="entry name" value="SLR1288 PROTEIN"/>
    <property type="match status" value="1"/>
</dbReference>
<dbReference type="Proteomes" id="UP000226106">
    <property type="component" value="Unassembled WGS sequence"/>
</dbReference>
<feature type="transmembrane region" description="Helical" evidence="1">
    <location>
        <begin position="90"/>
        <end position="111"/>
    </location>
</feature>
<dbReference type="EMBL" id="NVCO01000026">
    <property type="protein sequence ID" value="PFT48251.1"/>
    <property type="molecule type" value="Genomic_DNA"/>
</dbReference>
<feature type="transmembrane region" description="Helical" evidence="1">
    <location>
        <begin position="12"/>
        <end position="30"/>
    </location>
</feature>
<feature type="transmembrane region" description="Helical" evidence="1">
    <location>
        <begin position="206"/>
        <end position="223"/>
    </location>
</feature>
<keyword evidence="1" id="KW-1133">Transmembrane helix</keyword>
<evidence type="ECO:0000313" key="4">
    <source>
        <dbReference type="Proteomes" id="UP000226106"/>
    </source>
</evidence>
<dbReference type="GO" id="GO:0080120">
    <property type="term" value="P:CAAX-box protein maturation"/>
    <property type="evidence" value="ECO:0007669"/>
    <property type="project" value="UniProtKB-ARBA"/>
</dbReference>
<dbReference type="InterPro" id="IPR003675">
    <property type="entry name" value="Rce1/LyrA-like_dom"/>
</dbReference>
<sequence>MITETSLRKKEKPLGVHTLLLYLVLFYIAWSLKELWLVQYIQLFNDNIAAFLTAFVKISVWIVPVWFYIKYYHYQNPISYMKLDVNLRRGVVWGILLSLLVGIRFTIEIYLIDHQSFHFILPLNSYLNVFLLAGLTEEIVFRGFILNELQKRFLFWRANGITAVLFLVVHYPVWLYRGEFGDLWSHCYVLLLGLIFGYVYKKTNSLWSVIILHSFHNLFVIISY</sequence>
<keyword evidence="3" id="KW-0645">Protease</keyword>
<dbReference type="RefSeq" id="WP_098640405.1">
    <property type="nucleotide sequence ID" value="NZ_NVCO01000026.1"/>
</dbReference>
<keyword evidence="1" id="KW-0812">Transmembrane</keyword>
<feature type="transmembrane region" description="Helical" evidence="1">
    <location>
        <begin position="153"/>
        <end position="171"/>
    </location>
</feature>
<feature type="domain" description="CAAX prenyl protease 2/Lysostaphin resistance protein A-like" evidence="2">
    <location>
        <begin position="125"/>
        <end position="219"/>
    </location>
</feature>
<dbReference type="AlphaFoldDB" id="A0A9X7APV3"/>
<keyword evidence="1" id="KW-0472">Membrane</keyword>
<evidence type="ECO:0000256" key="1">
    <source>
        <dbReference type="SAM" id="Phobius"/>
    </source>
</evidence>
<organism evidence="3 4">
    <name type="scientific">Bacillus thuringiensis</name>
    <dbReference type="NCBI Taxonomy" id="1428"/>
    <lineage>
        <taxon>Bacteria</taxon>
        <taxon>Bacillati</taxon>
        <taxon>Bacillota</taxon>
        <taxon>Bacilli</taxon>
        <taxon>Bacillales</taxon>
        <taxon>Bacillaceae</taxon>
        <taxon>Bacillus</taxon>
        <taxon>Bacillus cereus group</taxon>
    </lineage>
</organism>
<proteinExistence type="predicted"/>
<dbReference type="Pfam" id="PF02517">
    <property type="entry name" value="Rce1-like"/>
    <property type="match status" value="1"/>
</dbReference>
<keyword evidence="3" id="KW-0482">Metalloprotease</keyword>
<feature type="transmembrane region" description="Helical" evidence="1">
    <location>
        <begin position="50"/>
        <end position="69"/>
    </location>
</feature>
<reference evidence="3 4" key="1">
    <citation type="submission" date="2017-09" db="EMBL/GenBank/DDBJ databases">
        <title>Large-scale bioinformatics analysis of Bacillus genomes uncovers conserved roles of natural products in bacterial physiology.</title>
        <authorList>
            <consortium name="Agbiome Team Llc"/>
            <person name="Bleich R.M."/>
            <person name="Grubbs K.J."/>
            <person name="Santa Maria K.C."/>
            <person name="Allen S.E."/>
            <person name="Farag S."/>
            <person name="Shank E.A."/>
            <person name="Bowers A."/>
        </authorList>
    </citation>
    <scope>NUCLEOTIDE SEQUENCE [LARGE SCALE GENOMIC DNA]</scope>
    <source>
        <strain evidence="3 4">AFS065400</strain>
    </source>
</reference>
<keyword evidence="3" id="KW-0378">Hydrolase</keyword>
<gene>
    <name evidence="3" type="ORF">COK72_09240</name>
</gene>
<evidence type="ECO:0000313" key="3">
    <source>
        <dbReference type="EMBL" id="PFT48251.1"/>
    </source>
</evidence>